<keyword evidence="7 8" id="KW-0472">Membrane</keyword>
<feature type="transmembrane region" description="Helical" evidence="8">
    <location>
        <begin position="109"/>
        <end position="132"/>
    </location>
</feature>
<feature type="transmembrane region" description="Helical" evidence="8">
    <location>
        <begin position="37"/>
        <end position="62"/>
    </location>
</feature>
<proteinExistence type="inferred from homology"/>
<evidence type="ECO:0000313" key="9">
    <source>
        <dbReference type="EMBL" id="KXN67839.1"/>
    </source>
</evidence>
<feature type="transmembrane region" description="Helical" evidence="8">
    <location>
        <begin position="12"/>
        <end position="31"/>
    </location>
</feature>
<evidence type="ECO:0000313" key="10">
    <source>
        <dbReference type="Proteomes" id="UP000070444"/>
    </source>
</evidence>
<dbReference type="GO" id="GO:0005886">
    <property type="term" value="C:plasma membrane"/>
    <property type="evidence" value="ECO:0007669"/>
    <property type="project" value="UniProtKB-SubCell"/>
</dbReference>
<dbReference type="Proteomes" id="UP000070444">
    <property type="component" value="Unassembled WGS sequence"/>
</dbReference>
<comment type="similarity">
    <text evidence="2">Belongs to the tellurite-resistance/dicarboxylate transporter (TDT) family.</text>
</comment>
<comment type="subcellular location">
    <subcellularLocation>
        <location evidence="1">Cell membrane</location>
        <topology evidence="1">Multi-pass membrane protein</topology>
    </subcellularLocation>
</comment>
<gene>
    <name evidence="9" type="ORF">CONCODRAFT_76144</name>
</gene>
<evidence type="ECO:0000256" key="3">
    <source>
        <dbReference type="ARBA" id="ARBA00022448"/>
    </source>
</evidence>
<accession>A0A137NZ27</accession>
<feature type="transmembrane region" description="Helical" evidence="8">
    <location>
        <begin position="213"/>
        <end position="234"/>
    </location>
</feature>
<evidence type="ECO:0000256" key="2">
    <source>
        <dbReference type="ARBA" id="ARBA00008566"/>
    </source>
</evidence>
<dbReference type="InterPro" id="IPR004695">
    <property type="entry name" value="SLAC1/Mae1/Ssu1/TehA"/>
</dbReference>
<dbReference type="Pfam" id="PF03595">
    <property type="entry name" value="SLAC1"/>
    <property type="match status" value="1"/>
</dbReference>
<dbReference type="PANTHER" id="PTHR31686:SF1">
    <property type="entry name" value="SULFITE EFFLUX PUMP SSU1"/>
    <property type="match status" value="1"/>
</dbReference>
<dbReference type="Gene3D" id="1.50.10.150">
    <property type="entry name" value="Voltage-dependent anion channel"/>
    <property type="match status" value="1"/>
</dbReference>
<dbReference type="CDD" id="cd09318">
    <property type="entry name" value="TDT_SSU1"/>
    <property type="match status" value="1"/>
</dbReference>
<name>A0A137NZ27_CONC2</name>
<evidence type="ECO:0000256" key="7">
    <source>
        <dbReference type="ARBA" id="ARBA00023136"/>
    </source>
</evidence>
<dbReference type="EMBL" id="KQ964610">
    <property type="protein sequence ID" value="KXN67839.1"/>
    <property type="molecule type" value="Genomic_DNA"/>
</dbReference>
<dbReference type="GO" id="GO:0000319">
    <property type="term" value="F:sulfite transmembrane transporter activity"/>
    <property type="evidence" value="ECO:0007669"/>
    <property type="project" value="TreeGrafter"/>
</dbReference>
<evidence type="ECO:0000256" key="1">
    <source>
        <dbReference type="ARBA" id="ARBA00004651"/>
    </source>
</evidence>
<evidence type="ECO:0000256" key="5">
    <source>
        <dbReference type="ARBA" id="ARBA00022692"/>
    </source>
</evidence>
<feature type="transmembrane region" description="Helical" evidence="8">
    <location>
        <begin position="82"/>
        <end position="103"/>
    </location>
</feature>
<feature type="transmembrane region" description="Helical" evidence="8">
    <location>
        <begin position="294"/>
        <end position="312"/>
    </location>
</feature>
<dbReference type="OrthoDB" id="1099at2759"/>
<protein>
    <submittedName>
        <fullName evidence="9">C4-dicarboxylate transporter/malic acid transport protein</fullName>
    </submittedName>
</protein>
<feature type="transmembrane region" description="Helical" evidence="8">
    <location>
        <begin position="318"/>
        <end position="340"/>
    </location>
</feature>
<dbReference type="InterPro" id="IPR051629">
    <property type="entry name" value="Sulfite_efflux_TDT"/>
</dbReference>
<sequence length="368" mass="41452">MNMEDKIKNFTPSWFSINMGTGIIAILLYNFPFLHNYVKYLSLGVFSLNVIMFIMFSVVTIIRYVKFPQIFNLMLSHLQQSLFIGTLPMGLTTITNYLIMLNYTNLAHMLWWIEFVLTIVSCILVPYYIIVIHEHRLETINATLLLPIVPAIVTAASGGLLAQNLYLSDNIFFANFILFISFALVGPGILLALSIITIYLYRLIIHSLPQREIIISVFLPLGPLGQGSYAFMQLGKSFNLIVKDSYIDGLGNSVYSFTFLIAILLWGYGAWYLTIALLSLFVTYSAGIPFNMGWWGLIFPMGVYTAATLSIATTINYFPLKIIASVSVCLLFMLWIVVGYKTCSDILSGKLFYAPCLTPYQRDSTSDS</sequence>
<feature type="transmembrane region" description="Helical" evidence="8">
    <location>
        <begin position="254"/>
        <end position="282"/>
    </location>
</feature>
<feature type="transmembrane region" description="Helical" evidence="8">
    <location>
        <begin position="172"/>
        <end position="201"/>
    </location>
</feature>
<evidence type="ECO:0000256" key="8">
    <source>
        <dbReference type="SAM" id="Phobius"/>
    </source>
</evidence>
<reference evidence="9 10" key="1">
    <citation type="journal article" date="2015" name="Genome Biol. Evol.">
        <title>Phylogenomic analyses indicate that early fungi evolved digesting cell walls of algal ancestors of land plants.</title>
        <authorList>
            <person name="Chang Y."/>
            <person name="Wang S."/>
            <person name="Sekimoto S."/>
            <person name="Aerts A.L."/>
            <person name="Choi C."/>
            <person name="Clum A."/>
            <person name="LaButti K.M."/>
            <person name="Lindquist E.A."/>
            <person name="Yee Ngan C."/>
            <person name="Ohm R.A."/>
            <person name="Salamov A.A."/>
            <person name="Grigoriev I.V."/>
            <person name="Spatafora J.W."/>
            <person name="Berbee M.L."/>
        </authorList>
    </citation>
    <scope>NUCLEOTIDE SEQUENCE [LARGE SCALE GENOMIC DNA]</scope>
    <source>
        <strain evidence="9 10">NRRL 28638</strain>
    </source>
</reference>
<keyword evidence="5 8" id="KW-0812">Transmembrane</keyword>
<keyword evidence="3" id="KW-0813">Transport</keyword>
<keyword evidence="4" id="KW-1003">Cell membrane</keyword>
<organism evidence="9 10">
    <name type="scientific">Conidiobolus coronatus (strain ATCC 28846 / CBS 209.66 / NRRL 28638)</name>
    <name type="common">Delacroixia coronata</name>
    <dbReference type="NCBI Taxonomy" id="796925"/>
    <lineage>
        <taxon>Eukaryota</taxon>
        <taxon>Fungi</taxon>
        <taxon>Fungi incertae sedis</taxon>
        <taxon>Zoopagomycota</taxon>
        <taxon>Entomophthoromycotina</taxon>
        <taxon>Entomophthoromycetes</taxon>
        <taxon>Entomophthorales</taxon>
        <taxon>Ancylistaceae</taxon>
        <taxon>Conidiobolus</taxon>
    </lineage>
</organism>
<dbReference type="OMA" id="LGPNWYA"/>
<feature type="transmembrane region" description="Helical" evidence="8">
    <location>
        <begin position="144"/>
        <end position="166"/>
    </location>
</feature>
<dbReference type="InterPro" id="IPR038665">
    <property type="entry name" value="Voltage-dep_anion_channel_sf"/>
</dbReference>
<dbReference type="AlphaFoldDB" id="A0A137NZ27"/>
<keyword evidence="10" id="KW-1185">Reference proteome</keyword>
<dbReference type="PANTHER" id="PTHR31686">
    <property type="match status" value="1"/>
</dbReference>
<keyword evidence="6 8" id="KW-1133">Transmembrane helix</keyword>
<evidence type="ECO:0000256" key="4">
    <source>
        <dbReference type="ARBA" id="ARBA00022475"/>
    </source>
</evidence>
<evidence type="ECO:0000256" key="6">
    <source>
        <dbReference type="ARBA" id="ARBA00022989"/>
    </source>
</evidence>
<dbReference type="STRING" id="796925.A0A137NZ27"/>